<dbReference type="OrthoDB" id="7432683at2"/>
<protein>
    <submittedName>
        <fullName evidence="1">Uncharacterized protein</fullName>
    </submittedName>
</protein>
<proteinExistence type="predicted"/>
<comment type="caution">
    <text evidence="1">The sequence shown here is derived from an EMBL/GenBank/DDBJ whole genome shotgun (WGS) entry which is preliminary data.</text>
</comment>
<accession>A0A431U7Q5</accession>
<organism evidence="1 2">
    <name type="scientific">Hymenobacter gummosus</name>
    <dbReference type="NCBI Taxonomy" id="1776032"/>
    <lineage>
        <taxon>Bacteria</taxon>
        <taxon>Pseudomonadati</taxon>
        <taxon>Bacteroidota</taxon>
        <taxon>Cytophagia</taxon>
        <taxon>Cytophagales</taxon>
        <taxon>Hymenobacteraceae</taxon>
        <taxon>Hymenobacter</taxon>
    </lineage>
</organism>
<gene>
    <name evidence="1" type="ORF">EJV47_00520</name>
</gene>
<dbReference type="EMBL" id="RXOF01000001">
    <property type="protein sequence ID" value="RTQ53259.1"/>
    <property type="molecule type" value="Genomic_DNA"/>
</dbReference>
<reference evidence="1 2" key="1">
    <citation type="submission" date="2018-12" db="EMBL/GenBank/DDBJ databases">
        <title>Hymenobacter gummosus sp. nov., isolated from a spring.</title>
        <authorList>
            <person name="Nie L."/>
        </authorList>
    </citation>
    <scope>NUCLEOTIDE SEQUENCE [LARGE SCALE GENOMIC DNA]</scope>
    <source>
        <strain evidence="1 2">KCTC 52166</strain>
    </source>
</reference>
<evidence type="ECO:0000313" key="2">
    <source>
        <dbReference type="Proteomes" id="UP000282184"/>
    </source>
</evidence>
<dbReference type="RefSeq" id="WP_126691185.1">
    <property type="nucleotide sequence ID" value="NZ_RXOF01000001.1"/>
</dbReference>
<evidence type="ECO:0000313" key="1">
    <source>
        <dbReference type="EMBL" id="RTQ53259.1"/>
    </source>
</evidence>
<sequence length="223" mass="24827">MMQPVTIQQPAPCHESWEAMTPTDLGRHCAACQTLVVDFTQMTDAEVVAFLRHTIPGNRCGRFREDQVGRPMLAAAQPVTGLRRWAVAGVLLLGSVFGLKARAQSATPETNEQGMLPAALQPTPFTISDSLFLVQGVVRNWWGVRQAGAQVKVGWIRKTTDAKGYFSAHIPYTSRGNIQYITAWGKPPRIHMTLRAKVPFDSARTKPYRIKLRRVADYSVGFY</sequence>
<dbReference type="AlphaFoldDB" id="A0A431U7Q5"/>
<name>A0A431U7Q5_9BACT</name>
<dbReference type="Proteomes" id="UP000282184">
    <property type="component" value="Unassembled WGS sequence"/>
</dbReference>
<keyword evidence="2" id="KW-1185">Reference proteome</keyword>